<dbReference type="Proteomes" id="UP001465976">
    <property type="component" value="Unassembled WGS sequence"/>
</dbReference>
<proteinExistence type="inferred from homology"/>
<dbReference type="PRINTS" id="PR00080">
    <property type="entry name" value="SDRFAMILY"/>
</dbReference>
<keyword evidence="7" id="KW-1185">Reference proteome</keyword>
<gene>
    <name evidence="6" type="ORF">V5O48_003173</name>
</gene>
<name>A0ABR3FUG2_9AGAR</name>
<reference evidence="6 7" key="1">
    <citation type="submission" date="2024-02" db="EMBL/GenBank/DDBJ databases">
        <title>A draft genome for the cacao thread blight pathogen Marasmius crinis-equi.</title>
        <authorList>
            <person name="Cohen S.P."/>
            <person name="Baruah I.K."/>
            <person name="Amoako-Attah I."/>
            <person name="Bukari Y."/>
            <person name="Meinhardt L.W."/>
            <person name="Bailey B.A."/>
        </authorList>
    </citation>
    <scope>NUCLEOTIDE SEQUENCE [LARGE SCALE GENOMIC DNA]</scope>
    <source>
        <strain evidence="6 7">GH-76</strain>
    </source>
</reference>
<dbReference type="PANTHER" id="PTHR44229">
    <property type="entry name" value="15-HYDROXYPROSTAGLANDIN DEHYDROGENASE [NAD(+)]"/>
    <property type="match status" value="1"/>
</dbReference>
<keyword evidence="2" id="KW-0521">NADP</keyword>
<dbReference type="Pfam" id="PF00106">
    <property type="entry name" value="adh_short"/>
    <property type="match status" value="1"/>
</dbReference>
<dbReference type="EMBL" id="JBAHYK010000082">
    <property type="protein sequence ID" value="KAL0578849.1"/>
    <property type="molecule type" value="Genomic_DNA"/>
</dbReference>
<dbReference type="PROSITE" id="PS00061">
    <property type="entry name" value="ADH_SHORT"/>
    <property type="match status" value="1"/>
</dbReference>
<accession>A0ABR3FUG2</accession>
<dbReference type="SUPFAM" id="SSF51735">
    <property type="entry name" value="NAD(P)-binding Rossmann-fold domains"/>
    <property type="match status" value="1"/>
</dbReference>
<evidence type="ECO:0000256" key="3">
    <source>
        <dbReference type="ARBA" id="ARBA00023002"/>
    </source>
</evidence>
<evidence type="ECO:0000256" key="1">
    <source>
        <dbReference type="ARBA" id="ARBA00006484"/>
    </source>
</evidence>
<keyword evidence="5" id="KW-0472">Membrane</keyword>
<dbReference type="PANTHER" id="PTHR44229:SF4">
    <property type="entry name" value="15-HYDROXYPROSTAGLANDIN DEHYDROGENASE [NAD(+)]"/>
    <property type="match status" value="1"/>
</dbReference>
<dbReference type="InterPro" id="IPR020904">
    <property type="entry name" value="Sc_DH/Rdtase_CS"/>
</dbReference>
<dbReference type="InterPro" id="IPR002347">
    <property type="entry name" value="SDR_fam"/>
</dbReference>
<evidence type="ECO:0000313" key="6">
    <source>
        <dbReference type="EMBL" id="KAL0578849.1"/>
    </source>
</evidence>
<feature type="transmembrane region" description="Helical" evidence="5">
    <location>
        <begin position="173"/>
        <end position="195"/>
    </location>
</feature>
<keyword evidence="5" id="KW-1133">Transmembrane helix</keyword>
<organism evidence="6 7">
    <name type="scientific">Marasmius crinis-equi</name>
    <dbReference type="NCBI Taxonomy" id="585013"/>
    <lineage>
        <taxon>Eukaryota</taxon>
        <taxon>Fungi</taxon>
        <taxon>Dikarya</taxon>
        <taxon>Basidiomycota</taxon>
        <taxon>Agaricomycotina</taxon>
        <taxon>Agaricomycetes</taxon>
        <taxon>Agaricomycetidae</taxon>
        <taxon>Agaricales</taxon>
        <taxon>Marasmiineae</taxon>
        <taxon>Marasmiaceae</taxon>
        <taxon>Marasmius</taxon>
    </lineage>
</organism>
<evidence type="ECO:0000256" key="5">
    <source>
        <dbReference type="SAM" id="Phobius"/>
    </source>
</evidence>
<sequence length="301" mass="32323">MSTNSRAESSSVSVTGDVAFVTGAGSGIGLALTKELVKLGAKVIMVDINEEACKAVAEELNKKSESAVIVTAKADVRSWEEQLKAYEIGVEAFGRVDYFIANAGISEGSGWLPPSPSPSSQPPPITKPNLATVETNLLGAQYTSALAFQVFDRQQPHAKHGFRGKLVLTASIYSYWACASMPMYAAGKAGVLMFMRSMARMCEMTGRGVTVNSATGIGSPESFEIFKARGLLTTSMDLVVRQYISVLGESKDNGRAISICGDEVWDHPVEMTKWEDNKETLDLLEHLGGVGVGLWNFDPNL</sequence>
<dbReference type="InterPro" id="IPR036291">
    <property type="entry name" value="NAD(P)-bd_dom_sf"/>
</dbReference>
<comment type="caution">
    <text evidence="6">The sequence shown here is derived from an EMBL/GenBank/DDBJ whole genome shotgun (WGS) entry which is preliminary data.</text>
</comment>
<dbReference type="Gene3D" id="3.40.50.720">
    <property type="entry name" value="NAD(P)-binding Rossmann-like Domain"/>
    <property type="match status" value="1"/>
</dbReference>
<comment type="similarity">
    <text evidence="1 4">Belongs to the short-chain dehydrogenases/reductases (SDR) family.</text>
</comment>
<keyword evidence="5" id="KW-0812">Transmembrane</keyword>
<evidence type="ECO:0000256" key="4">
    <source>
        <dbReference type="RuleBase" id="RU000363"/>
    </source>
</evidence>
<dbReference type="PRINTS" id="PR00081">
    <property type="entry name" value="GDHRDH"/>
</dbReference>
<protein>
    <submittedName>
        <fullName evidence="6">Uncharacterized protein</fullName>
    </submittedName>
</protein>
<keyword evidence="3" id="KW-0560">Oxidoreductase</keyword>
<evidence type="ECO:0000313" key="7">
    <source>
        <dbReference type="Proteomes" id="UP001465976"/>
    </source>
</evidence>
<evidence type="ECO:0000256" key="2">
    <source>
        <dbReference type="ARBA" id="ARBA00022857"/>
    </source>
</evidence>